<dbReference type="InterPro" id="IPR000073">
    <property type="entry name" value="AB_hydrolase_1"/>
</dbReference>
<evidence type="ECO:0000313" key="2">
    <source>
        <dbReference type="EMBL" id="SNS88991.1"/>
    </source>
</evidence>
<organism evidence="2 3">
    <name type="scientific">Noviherbaspirillum humi</name>
    <dbReference type="NCBI Taxonomy" id="1688639"/>
    <lineage>
        <taxon>Bacteria</taxon>
        <taxon>Pseudomonadati</taxon>
        <taxon>Pseudomonadota</taxon>
        <taxon>Betaproteobacteria</taxon>
        <taxon>Burkholderiales</taxon>
        <taxon>Oxalobacteraceae</taxon>
        <taxon>Noviherbaspirillum</taxon>
    </lineage>
</organism>
<feature type="domain" description="AB hydrolase-1" evidence="1">
    <location>
        <begin position="44"/>
        <end position="273"/>
    </location>
</feature>
<name>A0A239I682_9BURK</name>
<gene>
    <name evidence="2" type="ORF">SAMN06265795_108147</name>
</gene>
<dbReference type="AlphaFoldDB" id="A0A239I682"/>
<keyword evidence="3" id="KW-1185">Reference proteome</keyword>
<proteinExistence type="predicted"/>
<protein>
    <submittedName>
        <fullName evidence="2">Pimeloyl-ACP methyl ester carboxylesterase</fullName>
    </submittedName>
</protein>
<dbReference type="GO" id="GO:0003824">
    <property type="term" value="F:catalytic activity"/>
    <property type="evidence" value="ECO:0007669"/>
    <property type="project" value="InterPro"/>
</dbReference>
<dbReference type="InterPro" id="IPR000639">
    <property type="entry name" value="Epox_hydrolase-like"/>
</dbReference>
<evidence type="ECO:0000259" key="1">
    <source>
        <dbReference type="Pfam" id="PF12697"/>
    </source>
</evidence>
<dbReference type="SUPFAM" id="SSF53474">
    <property type="entry name" value="alpha/beta-Hydrolases"/>
    <property type="match status" value="1"/>
</dbReference>
<dbReference type="PRINTS" id="PR00412">
    <property type="entry name" value="EPOXHYDRLASE"/>
</dbReference>
<reference evidence="2 3" key="1">
    <citation type="submission" date="2017-06" db="EMBL/GenBank/DDBJ databases">
        <authorList>
            <person name="Kim H.J."/>
            <person name="Triplett B.A."/>
        </authorList>
    </citation>
    <scope>NUCLEOTIDE SEQUENCE [LARGE SCALE GENOMIC DNA]</scope>
    <source>
        <strain evidence="2 3">U15</strain>
    </source>
</reference>
<dbReference type="Pfam" id="PF12697">
    <property type="entry name" value="Abhydrolase_6"/>
    <property type="match status" value="1"/>
</dbReference>
<dbReference type="InterPro" id="IPR029058">
    <property type="entry name" value="AB_hydrolase_fold"/>
</dbReference>
<dbReference type="Proteomes" id="UP000198284">
    <property type="component" value="Unassembled WGS sequence"/>
</dbReference>
<accession>A0A239I682</accession>
<dbReference type="RefSeq" id="WP_217900168.1">
    <property type="nucleotide sequence ID" value="NZ_FZOT01000008.1"/>
</dbReference>
<dbReference type="PANTHER" id="PTHR43194:SF5">
    <property type="entry name" value="PIMELOYL-[ACYL-CARRIER PROTEIN] METHYL ESTER ESTERASE"/>
    <property type="match status" value="1"/>
</dbReference>
<evidence type="ECO:0000313" key="3">
    <source>
        <dbReference type="Proteomes" id="UP000198284"/>
    </source>
</evidence>
<dbReference type="PANTHER" id="PTHR43194">
    <property type="entry name" value="HYDROLASE ALPHA/BETA FOLD FAMILY"/>
    <property type="match status" value="1"/>
</dbReference>
<sequence>MNDQAMSPSLQQQVELLDAAFPERRVETADGMLSCRSCGQGDAIVLLHGIGSGAASWLPCALQLRDKARVVAWNAPGYGASDPLLQARPQAKDYAVRLDALLAALDIERCTLVGHSLGAIMAAAYVAGGGRRVAKLALLSPAQGYGVDPEKAKKVETERLGNLAQLGIEGMAQRSPQRMLSADADETARQWVTWNSRQLRPAGYAQAVHLLCGADIRADAPQGVPCVVACGDADAVTTPEASRALADHFGVPYMSIAGAGHACYIEQPRTVAELILSLHAAPIQHEQA</sequence>
<dbReference type="EMBL" id="FZOT01000008">
    <property type="protein sequence ID" value="SNS88991.1"/>
    <property type="molecule type" value="Genomic_DNA"/>
</dbReference>
<dbReference type="Gene3D" id="3.40.50.1820">
    <property type="entry name" value="alpha/beta hydrolase"/>
    <property type="match status" value="1"/>
</dbReference>
<dbReference type="InterPro" id="IPR050228">
    <property type="entry name" value="Carboxylesterase_BioH"/>
</dbReference>